<dbReference type="Gene3D" id="3.40.50.300">
    <property type="entry name" value="P-loop containing nucleotide triphosphate hydrolases"/>
    <property type="match status" value="1"/>
</dbReference>
<name>A0ABR3CJ48_9PEZI</name>
<dbReference type="PANTHER" id="PTHR46082">
    <property type="entry name" value="ATP/GTP-BINDING PROTEIN-RELATED"/>
    <property type="match status" value="1"/>
</dbReference>
<proteinExistence type="predicted"/>
<keyword evidence="5" id="KW-1185">Reference proteome</keyword>
<evidence type="ECO:0008006" key="6">
    <source>
        <dbReference type="Google" id="ProtNLM"/>
    </source>
</evidence>
<dbReference type="SUPFAM" id="SSF52540">
    <property type="entry name" value="P-loop containing nucleoside triphosphate hydrolases"/>
    <property type="match status" value="1"/>
</dbReference>
<evidence type="ECO:0000259" key="2">
    <source>
        <dbReference type="Pfam" id="PF24883"/>
    </source>
</evidence>
<dbReference type="Proteomes" id="UP001430584">
    <property type="component" value="Unassembled WGS sequence"/>
</dbReference>
<evidence type="ECO:0000313" key="5">
    <source>
        <dbReference type="Proteomes" id="UP001430584"/>
    </source>
</evidence>
<dbReference type="InterPro" id="IPR027417">
    <property type="entry name" value="P-loop_NTPase"/>
</dbReference>
<dbReference type="SUPFAM" id="SSF53167">
    <property type="entry name" value="Purine and uridine phosphorylases"/>
    <property type="match status" value="1"/>
</dbReference>
<reference evidence="4 5" key="1">
    <citation type="submission" date="2024-02" db="EMBL/GenBank/DDBJ databases">
        <title>De novo assembly and annotation of 12 fungi associated with fruit tree decline syndrome in Ontario, Canada.</title>
        <authorList>
            <person name="Sulman M."/>
            <person name="Ellouze W."/>
            <person name="Ilyukhin E."/>
        </authorList>
    </citation>
    <scope>NUCLEOTIDE SEQUENCE [LARGE SCALE GENOMIC DNA]</scope>
    <source>
        <strain evidence="4 5">FDS-637</strain>
    </source>
</reference>
<organism evidence="4 5">
    <name type="scientific">Diplodia seriata</name>
    <dbReference type="NCBI Taxonomy" id="420778"/>
    <lineage>
        <taxon>Eukaryota</taxon>
        <taxon>Fungi</taxon>
        <taxon>Dikarya</taxon>
        <taxon>Ascomycota</taxon>
        <taxon>Pezizomycotina</taxon>
        <taxon>Dothideomycetes</taxon>
        <taxon>Dothideomycetes incertae sedis</taxon>
        <taxon>Botryosphaeriales</taxon>
        <taxon>Botryosphaeriaceae</taxon>
        <taxon>Diplodia</taxon>
    </lineage>
</organism>
<dbReference type="InterPro" id="IPR056693">
    <property type="entry name" value="DUF7791"/>
</dbReference>
<dbReference type="RefSeq" id="XP_066632760.1">
    <property type="nucleotide sequence ID" value="XM_066776918.1"/>
</dbReference>
<evidence type="ECO:0000256" key="1">
    <source>
        <dbReference type="ARBA" id="ARBA00022737"/>
    </source>
</evidence>
<gene>
    <name evidence="4" type="ORF">SLS55_005471</name>
</gene>
<feature type="domain" description="DUF7791" evidence="3">
    <location>
        <begin position="584"/>
        <end position="728"/>
    </location>
</feature>
<dbReference type="InterPro" id="IPR056884">
    <property type="entry name" value="NPHP3-like_N"/>
</dbReference>
<comment type="caution">
    <text evidence="4">The sequence shown here is derived from an EMBL/GenBank/DDBJ whole genome shotgun (WGS) entry which is preliminary data.</text>
</comment>
<protein>
    <recommendedName>
        <fullName evidence="6">NACHT domain-containing protein</fullName>
    </recommendedName>
</protein>
<evidence type="ECO:0000313" key="4">
    <source>
        <dbReference type="EMBL" id="KAL0259731.1"/>
    </source>
</evidence>
<evidence type="ECO:0000259" key="3">
    <source>
        <dbReference type="Pfam" id="PF25053"/>
    </source>
</evidence>
<dbReference type="PANTHER" id="PTHR46082:SF11">
    <property type="entry name" value="AAA+ ATPASE DOMAIN-CONTAINING PROTEIN-RELATED"/>
    <property type="match status" value="1"/>
</dbReference>
<dbReference type="GeneID" id="92009556"/>
<keyword evidence="1" id="KW-0677">Repeat</keyword>
<dbReference type="Gene3D" id="3.40.50.1580">
    <property type="entry name" value="Nucleoside phosphorylase domain"/>
    <property type="match status" value="1"/>
</dbReference>
<dbReference type="InterPro" id="IPR035994">
    <property type="entry name" value="Nucleoside_phosphorylase_sf"/>
</dbReference>
<dbReference type="InterPro" id="IPR053137">
    <property type="entry name" value="NLR-like"/>
</dbReference>
<dbReference type="Pfam" id="PF25053">
    <property type="entry name" value="DUF7791"/>
    <property type="match status" value="1"/>
</dbReference>
<feature type="domain" description="Nephrocystin 3-like N-terminal" evidence="2">
    <location>
        <begin position="298"/>
        <end position="475"/>
    </location>
</feature>
<sequence>MVGIGAGIPSSDRDIRLGDIAVSQPSGKSGGVVQYDLGKAKDSGHFQRLGSLNMPPQVLLTALAKLQAQHERAPSQLSRILEEMLTNNPFMATSYVYQGSQHDRLFEAGYRHIGGSSCDMCDARKKIDRQPRAAPEPQIHYGVIASGNTLIKDGPTRDSIAQRIGEECICFEMEAAGLMNSFPCLVVRGICDYADSHKNDRWQRYAAATAAAYAKELLLVVPKIHTLETLTVTDRSRETTEQLILKALQFNAMNERFNDVSRQAQDTFRWIFEDYPTNTEEVKRYGVQYRSNQRQENMLKPWLVSGSGIFHISGKPGSGKSTLMKYIWRHEQTTKLLGAWAEAHQRELVIAQHFFWKPGSPIQKSLVGLVRSLLFHILQRLPGLISSLFPSQMNLGHHASLEHGSNIAISDEEAVVAFERLIRERSLCATHCFCFFIDGLDEFEEKRLTYGTLVKRLQDWVSASPGAIKLCVSSREFPVFLERFPDSQRIRLQDLTRVDIEIVVQQTLNNELHFRRLKKRYPEECSFLANDIVNKADGVFLWVAMTLKLLCDALESRYTISQLSQKLLAIPTELGDFYQYMLDSIPGHDRKQALCLLSMASMLNEAFSSHALKWPSNGQFTVFRASFLADYFDNPEFAATQPFKDMDDQEIRDRIADTAAQSTACCKGLLEVRPSTSCAWVFGEELKFTHRSVPEFLRNYADLDSSRYLKNIDVADALVQTFLAVIKTVALEAYADETAGYKYKHDGIIDLIDTDAECLLTILQDSHVADRKHHFTSLDKIDMALQLRQRRLWPDILEFGWRILSPSSAYRNTERPVCVSLPHVACRNFFLEYLEWIYDQNGIPNQIRDMGDGELLACVTDIILDADESDESEFRSNLKRAPETLRFIFLHNISPNSDYAAGRDNHKRGSPWETLLQFRQWTTIQWEIIELFLKFGAYHPLWICEDAKSDGKLRIILKYGKGERAITAVGIEEPNGCPPLLHHKGGKAGLHDWVDFEKPDNAEAILRLLDDPQPNDEP</sequence>
<dbReference type="EMBL" id="JAJVCZ030000005">
    <property type="protein sequence ID" value="KAL0259731.1"/>
    <property type="molecule type" value="Genomic_DNA"/>
</dbReference>
<accession>A0ABR3CJ48</accession>
<dbReference type="Pfam" id="PF24883">
    <property type="entry name" value="NPHP3_N"/>
    <property type="match status" value="1"/>
</dbReference>